<sequence>MTDKPAYSCMQVRNRHCTYATSQRRPLYAALKLPPSRRRPYPALLEPLSDACIYPAFGPSADSSTWWAHPSRPPSAVQGREVLRPRRTTTHARLNSHTRRPIYDVSRAHTPTIPSYELTVVSRVTTPRTVCSLAVQAQERTSLSRTTLGE</sequence>
<dbReference type="Proteomes" id="UP000256964">
    <property type="component" value="Unassembled WGS sequence"/>
</dbReference>
<evidence type="ECO:0000313" key="2">
    <source>
        <dbReference type="Proteomes" id="UP000256964"/>
    </source>
</evidence>
<accession>A0A371CHT6</accession>
<name>A0A371CHT6_9APHY</name>
<dbReference type="EMBL" id="KZ857637">
    <property type="protein sequence ID" value="RDX39831.1"/>
    <property type="molecule type" value="Genomic_DNA"/>
</dbReference>
<dbReference type="AlphaFoldDB" id="A0A371CHT6"/>
<reference evidence="1 2" key="1">
    <citation type="journal article" date="2018" name="Biotechnol. Biofuels">
        <title>Integrative visual omics of the white-rot fungus Polyporus brumalis exposes the biotechnological potential of its oxidative enzymes for delignifying raw plant biomass.</title>
        <authorList>
            <person name="Miyauchi S."/>
            <person name="Rancon A."/>
            <person name="Drula E."/>
            <person name="Hage H."/>
            <person name="Chaduli D."/>
            <person name="Favel A."/>
            <person name="Grisel S."/>
            <person name="Henrissat B."/>
            <person name="Herpoel-Gimbert I."/>
            <person name="Ruiz-Duenas F.J."/>
            <person name="Chevret D."/>
            <person name="Hainaut M."/>
            <person name="Lin J."/>
            <person name="Wang M."/>
            <person name="Pangilinan J."/>
            <person name="Lipzen A."/>
            <person name="Lesage-Meessen L."/>
            <person name="Navarro D."/>
            <person name="Riley R."/>
            <person name="Grigoriev I.V."/>
            <person name="Zhou S."/>
            <person name="Raouche S."/>
            <person name="Rosso M.N."/>
        </authorList>
    </citation>
    <scope>NUCLEOTIDE SEQUENCE [LARGE SCALE GENOMIC DNA]</scope>
    <source>
        <strain evidence="1 2">BRFM 1820</strain>
    </source>
</reference>
<protein>
    <submittedName>
        <fullName evidence="1">Uncharacterized protein</fullName>
    </submittedName>
</protein>
<proteinExistence type="predicted"/>
<gene>
    <name evidence="1" type="ORF">OH76DRAFT_516513</name>
</gene>
<keyword evidence="2" id="KW-1185">Reference proteome</keyword>
<organism evidence="1 2">
    <name type="scientific">Lentinus brumalis</name>
    <dbReference type="NCBI Taxonomy" id="2498619"/>
    <lineage>
        <taxon>Eukaryota</taxon>
        <taxon>Fungi</taxon>
        <taxon>Dikarya</taxon>
        <taxon>Basidiomycota</taxon>
        <taxon>Agaricomycotina</taxon>
        <taxon>Agaricomycetes</taxon>
        <taxon>Polyporales</taxon>
        <taxon>Polyporaceae</taxon>
        <taxon>Lentinus</taxon>
    </lineage>
</organism>
<evidence type="ECO:0000313" key="1">
    <source>
        <dbReference type="EMBL" id="RDX39831.1"/>
    </source>
</evidence>